<comment type="subunit">
    <text evidence="3">Monomer.</text>
</comment>
<name>A0A858QCB3_9GAMM</name>
<keyword evidence="8" id="KW-0472">Membrane</keyword>
<dbReference type="Pfam" id="PF03550">
    <property type="entry name" value="LolB"/>
    <property type="match status" value="1"/>
</dbReference>
<evidence type="ECO:0000256" key="2">
    <source>
        <dbReference type="ARBA" id="ARBA00009696"/>
    </source>
</evidence>
<keyword evidence="14" id="KW-1185">Reference proteome</keyword>
<dbReference type="Gene3D" id="2.50.20.10">
    <property type="entry name" value="Lipoprotein localisation LolA/LolB/LppX"/>
    <property type="match status" value="1"/>
</dbReference>
<reference evidence="14" key="1">
    <citation type="submission" date="2019-12" db="EMBL/GenBank/DDBJ databases">
        <authorList>
            <person name="Awala S.I."/>
            <person name="Rhee S.K."/>
        </authorList>
    </citation>
    <scope>NUCLEOTIDE SEQUENCE [LARGE SCALE GENOMIC DNA]</scope>
    <source>
        <strain evidence="14">IM1</strain>
    </source>
</reference>
<evidence type="ECO:0000256" key="12">
    <source>
        <dbReference type="ARBA" id="ARBA00023288"/>
    </source>
</evidence>
<evidence type="ECO:0000256" key="11">
    <source>
        <dbReference type="ARBA" id="ARBA00023237"/>
    </source>
</evidence>
<keyword evidence="9" id="KW-0564">Palmitate</keyword>
<evidence type="ECO:0000256" key="1">
    <source>
        <dbReference type="ARBA" id="ARBA00004459"/>
    </source>
</evidence>
<evidence type="ECO:0000256" key="5">
    <source>
        <dbReference type="ARBA" id="ARBA00022448"/>
    </source>
</evidence>
<gene>
    <name evidence="13" type="primary">lolB</name>
    <name evidence="13" type="ORF">GNH96_12730</name>
</gene>
<evidence type="ECO:0000256" key="8">
    <source>
        <dbReference type="ARBA" id="ARBA00023136"/>
    </source>
</evidence>
<dbReference type="SUPFAM" id="SSF89392">
    <property type="entry name" value="Prokaryotic lipoproteins and lipoprotein localization factors"/>
    <property type="match status" value="1"/>
</dbReference>
<sequence>MPDRFSCAAAVLVVLSIVIGLHGCTRVQTRPAAVDAAHLAGLERWRLEGRIAVQTPDDAWQASLAWDHDGRQDRLLVSGPLNQGTVSIVLQDDLILINEGHGNERISRDPDALLKEKLGFSIPLQSLRYWVLGVSAPGEASEDMDLYPDGRLKHLKQAEWSLDYERYRDWDRFVLPQKVLIQGRSLKLKLFADEWTIGNSRV</sequence>
<dbReference type="KEGG" id="metu:GNH96_12730"/>
<dbReference type="GO" id="GO:0015031">
    <property type="term" value="P:protein transport"/>
    <property type="evidence" value="ECO:0007669"/>
    <property type="project" value="UniProtKB-KW"/>
</dbReference>
<dbReference type="InterPro" id="IPR004565">
    <property type="entry name" value="OM_lipoprot_LolB"/>
</dbReference>
<proteinExistence type="inferred from homology"/>
<dbReference type="EMBL" id="CP046565">
    <property type="protein sequence ID" value="QJD31441.1"/>
    <property type="molecule type" value="Genomic_DNA"/>
</dbReference>
<keyword evidence="12 13" id="KW-0449">Lipoprotein</keyword>
<dbReference type="GO" id="GO:0009279">
    <property type="term" value="C:cell outer membrane"/>
    <property type="evidence" value="ECO:0007669"/>
    <property type="project" value="UniProtKB-SubCell"/>
</dbReference>
<evidence type="ECO:0000256" key="10">
    <source>
        <dbReference type="ARBA" id="ARBA00023186"/>
    </source>
</evidence>
<accession>A0A858QCB3</accession>
<evidence type="ECO:0000256" key="9">
    <source>
        <dbReference type="ARBA" id="ARBA00023139"/>
    </source>
</evidence>
<keyword evidence="11" id="KW-0998">Cell outer membrane</keyword>
<evidence type="ECO:0000256" key="7">
    <source>
        <dbReference type="ARBA" id="ARBA00022927"/>
    </source>
</evidence>
<dbReference type="NCBIfam" id="TIGR00548">
    <property type="entry name" value="lolB"/>
    <property type="match status" value="1"/>
</dbReference>
<organism evidence="13 14">
    <name type="scientific">Methylococcus geothermalis</name>
    <dbReference type="NCBI Taxonomy" id="2681310"/>
    <lineage>
        <taxon>Bacteria</taxon>
        <taxon>Pseudomonadati</taxon>
        <taxon>Pseudomonadota</taxon>
        <taxon>Gammaproteobacteria</taxon>
        <taxon>Methylococcales</taxon>
        <taxon>Methylococcaceae</taxon>
        <taxon>Methylococcus</taxon>
    </lineage>
</organism>
<keyword evidence="5" id="KW-0813">Transport</keyword>
<evidence type="ECO:0000313" key="13">
    <source>
        <dbReference type="EMBL" id="QJD31441.1"/>
    </source>
</evidence>
<dbReference type="Proteomes" id="UP000503004">
    <property type="component" value="Chromosome"/>
</dbReference>
<evidence type="ECO:0000256" key="6">
    <source>
        <dbReference type="ARBA" id="ARBA00022729"/>
    </source>
</evidence>
<evidence type="ECO:0000256" key="3">
    <source>
        <dbReference type="ARBA" id="ARBA00011245"/>
    </source>
</evidence>
<evidence type="ECO:0000256" key="4">
    <source>
        <dbReference type="ARBA" id="ARBA00016202"/>
    </source>
</evidence>
<keyword evidence="6" id="KW-0732">Signal</keyword>
<protein>
    <recommendedName>
        <fullName evidence="4">Outer-membrane lipoprotein LolB</fullName>
    </recommendedName>
</protein>
<evidence type="ECO:0000313" key="14">
    <source>
        <dbReference type="Proteomes" id="UP000503004"/>
    </source>
</evidence>
<dbReference type="AlphaFoldDB" id="A0A858QCB3"/>
<comment type="subcellular location">
    <subcellularLocation>
        <location evidence="1">Cell outer membrane</location>
        <topology evidence="1">Lipid-anchor</topology>
    </subcellularLocation>
</comment>
<dbReference type="CDD" id="cd16326">
    <property type="entry name" value="LolB"/>
    <property type="match status" value="1"/>
</dbReference>
<keyword evidence="7" id="KW-0653">Protein transport</keyword>
<comment type="similarity">
    <text evidence="2">Belongs to the LolB family.</text>
</comment>
<dbReference type="InterPro" id="IPR029046">
    <property type="entry name" value="LolA/LolB/LppX"/>
</dbReference>
<keyword evidence="10" id="KW-0143">Chaperone</keyword>